<keyword evidence="5" id="KW-0238">DNA-binding</keyword>
<evidence type="ECO:0000313" key="8">
    <source>
        <dbReference type="EMBL" id="MFD2603532.1"/>
    </source>
</evidence>
<dbReference type="Gene3D" id="3.30.565.10">
    <property type="entry name" value="Histidine kinase-like ATPase, C-terminal domain"/>
    <property type="match status" value="1"/>
</dbReference>
<evidence type="ECO:0000256" key="6">
    <source>
        <dbReference type="ARBA" id="ARBA00023235"/>
    </source>
</evidence>
<dbReference type="InterPro" id="IPR000565">
    <property type="entry name" value="Topo_IIA_B"/>
</dbReference>
<dbReference type="PANTHER" id="PTHR45866">
    <property type="entry name" value="DNA GYRASE/TOPOISOMERASE SUBUNIT B"/>
    <property type="match status" value="1"/>
</dbReference>
<dbReference type="SUPFAM" id="SSF56719">
    <property type="entry name" value="Type II DNA topoisomerase"/>
    <property type="match status" value="1"/>
</dbReference>
<dbReference type="CDD" id="cd00822">
    <property type="entry name" value="TopoII_Trans_DNA_gyrase"/>
    <property type="match status" value="1"/>
</dbReference>
<dbReference type="RefSeq" id="WP_114756796.1">
    <property type="nucleotide sequence ID" value="NZ_JBHUMD010000029.1"/>
</dbReference>
<dbReference type="SMART" id="SM00433">
    <property type="entry name" value="TOP2c"/>
    <property type="match status" value="1"/>
</dbReference>
<dbReference type="Pfam" id="PF00204">
    <property type="entry name" value="DNA_gyraseB"/>
    <property type="match status" value="1"/>
</dbReference>
<evidence type="ECO:0000256" key="4">
    <source>
        <dbReference type="ARBA" id="ARBA00023029"/>
    </source>
</evidence>
<dbReference type="SUPFAM" id="SSF55874">
    <property type="entry name" value="ATPase domain of HSP90 chaperone/DNA topoisomerase II/histidine kinase"/>
    <property type="match status" value="1"/>
</dbReference>
<dbReference type="CDD" id="cd01030">
    <property type="entry name" value="TOPRIM_TopoIIA_like"/>
    <property type="match status" value="1"/>
</dbReference>
<dbReference type="GO" id="GO:0003918">
    <property type="term" value="F:DNA topoisomerase type II (double strand cut, ATP-hydrolyzing) activity"/>
    <property type="evidence" value="ECO:0007669"/>
    <property type="project" value="UniProtKB-EC"/>
</dbReference>
<dbReference type="Gene3D" id="3.40.50.670">
    <property type="match status" value="1"/>
</dbReference>
<evidence type="ECO:0000256" key="3">
    <source>
        <dbReference type="ARBA" id="ARBA00012895"/>
    </source>
</evidence>
<dbReference type="InterPro" id="IPR013506">
    <property type="entry name" value="Topo_IIA_bsu_dom2"/>
</dbReference>
<dbReference type="InterPro" id="IPR013760">
    <property type="entry name" value="Topo_IIA-like_dom_sf"/>
</dbReference>
<dbReference type="InterPro" id="IPR014721">
    <property type="entry name" value="Ribsml_uS5_D2-typ_fold_subgr"/>
</dbReference>
<comment type="cofactor">
    <cofactor evidence="2">
        <name>Mg(2+)</name>
        <dbReference type="ChEBI" id="CHEBI:18420"/>
    </cofactor>
</comment>
<evidence type="ECO:0000256" key="2">
    <source>
        <dbReference type="ARBA" id="ARBA00001946"/>
    </source>
</evidence>
<dbReference type="InterPro" id="IPR003594">
    <property type="entry name" value="HATPase_dom"/>
</dbReference>
<dbReference type="PRINTS" id="PR01159">
    <property type="entry name" value="DNAGYRASEB"/>
</dbReference>
<evidence type="ECO:0000313" key="9">
    <source>
        <dbReference type="Proteomes" id="UP001597480"/>
    </source>
</evidence>
<comment type="caution">
    <text evidence="8">The sequence shown here is derived from an EMBL/GenBank/DDBJ whole genome shotgun (WGS) entry which is preliminary data.</text>
</comment>
<feature type="domain" description="Toprim" evidence="7">
    <location>
        <begin position="408"/>
        <end position="514"/>
    </location>
</feature>
<dbReference type="SMART" id="SM00387">
    <property type="entry name" value="HATPase_c"/>
    <property type="match status" value="1"/>
</dbReference>
<proteinExistence type="predicted"/>
<dbReference type="PANTHER" id="PTHR45866:SF2">
    <property type="entry name" value="DNA TOPOISOMERASE (ATP-HYDROLYZING)"/>
    <property type="match status" value="1"/>
</dbReference>
<dbReference type="PROSITE" id="PS50880">
    <property type="entry name" value="TOPRIM"/>
    <property type="match status" value="1"/>
</dbReference>
<dbReference type="InterPro" id="IPR036890">
    <property type="entry name" value="HATPase_C_sf"/>
</dbReference>
<sequence>MLEQNQYTEDNIRSLDWKEHIRMRPGMYIGKLGDGSSPDDGIYILIKEVIDNSIDEFVMGTGKTIEVTLKDKTVSVRDFGRGIPLGKVVDVVSKMNTGGKYDSKAFKKSVGLNGVGTKAVNALSNYFRVESVRDGIIKAAEFSAGELTNEEAETETSKRKGTKVTFIADDTIFKNYKYRNEYIIKMLKNYCYLNTGLTIIYNGEKYFSEDGLKDLLAETISEEDRIYDIIHLKDDDIEIAMTHSKTQYSEEYYSFVNGQNTTQGGTHLGAFREAIVRTIKEFYNKPFEASDIRKSIVSAISVKVEEPVFESQTKTKLGSTDMGPDAPSVRTFVNDFIKNKLDNFLHRNPETADALLKKILQAERERKELSGIRKLARDRAKKASLHNKKLRDCRVHLTDAKNPRSLESTLFITEGDSASGSITKSRDVNTQAVFSLRGKPLNSYGMTKKIVYENEEFNLLQAALDIEEEMENLRYNNIVIATDADVDGMHIRLLLITFFLQFFPELIKENHLYILQTPLFRVRNKKETIYCYSEDERKAAIEKLKGKPEITRFKGLGEISPDEFKHFIGQDIRLDPVLMDKATSIETLLEFYMGKNTPDRQEFIINNLKVELDAVDE</sequence>
<dbReference type="EMBL" id="JBHUMD010000029">
    <property type="protein sequence ID" value="MFD2603532.1"/>
    <property type="molecule type" value="Genomic_DNA"/>
</dbReference>
<dbReference type="InterPro" id="IPR006171">
    <property type="entry name" value="TOPRIM_dom"/>
</dbReference>
<evidence type="ECO:0000259" key="7">
    <source>
        <dbReference type="PROSITE" id="PS50880"/>
    </source>
</evidence>
<organism evidence="8 9">
    <name type="scientific">Flavobacterium suzhouense</name>
    <dbReference type="NCBI Taxonomy" id="1529638"/>
    <lineage>
        <taxon>Bacteria</taxon>
        <taxon>Pseudomonadati</taxon>
        <taxon>Bacteroidota</taxon>
        <taxon>Flavobacteriia</taxon>
        <taxon>Flavobacteriales</taxon>
        <taxon>Flavobacteriaceae</taxon>
        <taxon>Flavobacterium</taxon>
    </lineage>
</organism>
<dbReference type="PROSITE" id="PS00177">
    <property type="entry name" value="TOPOISOMERASE_II"/>
    <property type="match status" value="1"/>
</dbReference>
<dbReference type="SUPFAM" id="SSF54211">
    <property type="entry name" value="Ribosomal protein S5 domain 2-like"/>
    <property type="match status" value="1"/>
</dbReference>
<dbReference type="EC" id="5.6.2.2" evidence="3"/>
<dbReference type="InterPro" id="IPR001241">
    <property type="entry name" value="Topo_IIA"/>
</dbReference>
<evidence type="ECO:0000256" key="5">
    <source>
        <dbReference type="ARBA" id="ARBA00023125"/>
    </source>
</evidence>
<keyword evidence="6 8" id="KW-0413">Isomerase</keyword>
<dbReference type="Pfam" id="PF02518">
    <property type="entry name" value="HATPase_c"/>
    <property type="match status" value="1"/>
</dbReference>
<name>A0ABW5P075_9FLAO</name>
<dbReference type="Pfam" id="PF01751">
    <property type="entry name" value="Toprim"/>
    <property type="match status" value="1"/>
</dbReference>
<keyword evidence="9" id="KW-1185">Reference proteome</keyword>
<keyword evidence="4" id="KW-0799">Topoisomerase</keyword>
<dbReference type="Gene3D" id="3.30.230.10">
    <property type="match status" value="1"/>
</dbReference>
<protein>
    <recommendedName>
        <fullName evidence="3">DNA topoisomerase (ATP-hydrolyzing)</fullName>
        <ecNumber evidence="3">5.6.2.2</ecNumber>
    </recommendedName>
</protein>
<dbReference type="InterPro" id="IPR013759">
    <property type="entry name" value="Topo_IIA_B_C"/>
</dbReference>
<dbReference type="PRINTS" id="PR00418">
    <property type="entry name" value="TPI2FAMILY"/>
</dbReference>
<comment type="catalytic activity">
    <reaction evidence="1">
        <text>ATP-dependent breakage, passage and rejoining of double-stranded DNA.</text>
        <dbReference type="EC" id="5.6.2.2"/>
    </reaction>
</comment>
<dbReference type="InterPro" id="IPR020568">
    <property type="entry name" value="Ribosomal_Su5_D2-typ_SF"/>
</dbReference>
<gene>
    <name evidence="8" type="ORF">ACFSR3_15815</name>
</gene>
<evidence type="ECO:0000256" key="1">
    <source>
        <dbReference type="ARBA" id="ARBA00000185"/>
    </source>
</evidence>
<accession>A0ABW5P075</accession>
<dbReference type="Proteomes" id="UP001597480">
    <property type="component" value="Unassembled WGS sequence"/>
</dbReference>
<reference evidence="9" key="1">
    <citation type="journal article" date="2019" name="Int. J. Syst. Evol. Microbiol.">
        <title>The Global Catalogue of Microorganisms (GCM) 10K type strain sequencing project: providing services to taxonomists for standard genome sequencing and annotation.</title>
        <authorList>
            <consortium name="The Broad Institute Genomics Platform"/>
            <consortium name="The Broad Institute Genome Sequencing Center for Infectious Disease"/>
            <person name="Wu L."/>
            <person name="Ma J."/>
        </authorList>
    </citation>
    <scope>NUCLEOTIDE SEQUENCE [LARGE SCALE GENOMIC DNA]</scope>
    <source>
        <strain evidence="9">KCTC 42107</strain>
    </source>
</reference>
<dbReference type="InterPro" id="IPR018522">
    <property type="entry name" value="TopoIIA_CS"/>
</dbReference>